<feature type="compositionally biased region" description="Polar residues" evidence="1">
    <location>
        <begin position="1619"/>
        <end position="1636"/>
    </location>
</feature>
<feature type="region of interest" description="Disordered" evidence="1">
    <location>
        <begin position="1447"/>
        <end position="1484"/>
    </location>
</feature>
<gene>
    <name evidence="3" type="ORF">QJS10_CPA02g00147</name>
</gene>
<feature type="region of interest" description="Disordered" evidence="1">
    <location>
        <begin position="2423"/>
        <end position="2444"/>
    </location>
</feature>
<sequence>MASSPVKFLFALLLVSVVAWIIFAFASRLLAWFLSRILGASVGFRVAGWNCLRDVNLKFRKGALESISVGEIKLSLRQSLVKLGFGFISRDPKLQLLICDLEVITRTSVQGVSKGKTPRQRSAGKGRWMVFTNVARFLSVSVTDLVVKTPKATVEVKDLILDISKDGGSIPILSFKLHLMPFLIHLGDTRLNYDTASNCNQGVYWCTAQSSSIMEKTSAPFICEDLLFVCEFARDREIGIMIKNMDIACGEVVINLDEDSFVKSKTESVILDSAAARKLEKKEGSLLSVKKYANGFPEKVSFNLPKLDVRFMHRGQNLSVENNVMGIYLRCNKSLFLEESAEAVSHLDVQLDFSEIHLIREDATSVLGILKVAVTASVDVPIQPAVPMRAEIDVKLGGTQCNIISSRLIPWVCLHLSRKRRMVLRDEHSLHGRSETSSSKAIMWTCNVSAPEMTVVLYSLSGLPLYHGCSQSSHLFANNIASKGITVHMELGELQLHMADEYQESFRENIFGADSNLGSLMHEENLFGVGSNSDSFMHIDRVSLDWGNKEFESSDESDPARWKLVFCVDITGMGVCFRFHHVESILSTAMSFKAILRSMSASGEKATTSKGVRSSKSARKGMRILTFNLQRCFVNFYGDFGIEDAVVADPKRVNFGSQGGEIIINQSAGGTPRRASISSTSSSGCKHLKYSTSLDIFHFSLCLNKEKQSTQMELERAKSVYQEYSEKQSPDSKVTLFEMQNAKFVRRPGGLNEISVCSIFSATDIMVRWEPDVHLAIYEFILRMKSLLQNLKLQGLDDKTNDYIIRLKGMELKKEQSVDPLPSEKHHKKGESVFAVDVELLCITAELADGVEALVRVQSIFSENVKIGILLEGFMLSFNGARVLKSSRMQISRIPRSMSKMLLNAKGQMSTIWDWVVQGLDVHICMPYRLQLRAIEDAVEDMWRGLKLITFAKVNLLFPSKKDTVKKMKSKSNFGSVRFNIRKVTADIEEEPIQGWLDEHYQIMKNVVCESYVRCKFLDELLSEGRKAPGIFEPNEPCSERKIQFNGVEVHVNDTSAVERLREEIHKQAFQSYYQACQNMVLSEGSRASTRGFQAGFRPSSSRTSLLSLCATELDVTLTKIEGGDTGMVEFIKKCDSIALQNDIPFSRLFGRNIILHTASLVVQLRNYTHPIFSATAGKCEGCIVLAQQATCFQPQIEQDVYIGKWRKVRMLRSASGTTPPLKFYSDLPIFFDRGEVSFGVGYEPAFADISYAFTVALRRANLSVRSSILDMKNHTASSSSGIINLNSSEPKLPKKERSLPWWDDTRYYIHGKVCLCFSEIQWNLLATTNPYEKLDRLQIVSGYMEIQHTDGRVFVFAKEFKFFVSSSESLMNSCSLEIPTHVSGPFLESPAFSLEVNMDWECESGNPLNHYLHALPNEKEPRKKVYDSFRSTSLSLKWNFSLRPSGNPCDNEPSSSSMLESSILSEPTNGSSRKTENASNDSPTMTVGAHDLVWIFKWWNMNYNPPHKLRSFSRWPRFGIPRAVRSGNLSLDKVMTEFMLRLDATPSCIKHTPLGNDDPASGLTFRTTKLKYELCYSRGKTRYTFECKRDPLDLVYQGLDLHVLKACLKKEQETQVKKSSQTCDRPSNETCNHMSGTEKPRDDGFLLHSDYFTIRKQAPKADPARLLAWQEAGRKNLEMTYVRSEFENGSESDHTRSDPSDDDGFNVVIADNCQRVFVYGLKLLWTIENRDAVWSWVGGISKAFEPPKPSPSRQYAQRKLVEEEQLIDSVETIQENMVKSSPTLHGATSPSPQHAENLGSISSPSQSSKMECSSSGVAAAKDGNSDHSQEKETRHFMVNVIQPQFNLHSEDANGRFLLAAASGRVLARSFHSVLHVGFEMIEQALGTGSTHIPESTPDLPWKRMEFSVMLEHVQAHVAPTDVDPGAGLQWLPKILRSSPKVKRTGALLERVFMPCTMYFRYTRHKGGTPELKMKPLKELNFNSPNITATMTSRQFQVMLDVLSNLLFARLPKPRKSSLTYPAEDDEDIEEEADEVVPDGVEEVELARIKLEQRDRERKLLLDDIRILSVSGDLSGILSSCAEKDCDLWMITDGKSTLVQGLKKDLGNIQKARKAAIAALRLALQKAAQLRLMEKEKNKSPSYAMRISMRINKVVWGMLADGKPFAQAEIHNMIYDFDRDYKDIGISQFTTKFFVVRNCLPKAKSDMLLSAWNAPSEWGKNVMLRVDAKQGAPKDGNSPLDLFHEVWKVSTTASSRRGKKSFSQPESNPSVSHTMRENEAPSKLGVSAATSVAGVVPQASSHSDTSQGKKFKDKAQSHRDSNGGSVPDSDLNFSDSDGGQGGKSDQFPISWLKRPSDGAGDGFVTSIRGLFNSQRRKATAFVLRTMRGEADSEFHGEWSDSDVDAPPFARQLTITKAKRLLRRHTKKFRSRGQKGSGDFISHMK</sequence>
<feature type="region of interest" description="Disordered" evidence="1">
    <location>
        <begin position="1782"/>
        <end position="1832"/>
    </location>
</feature>
<keyword evidence="4" id="KW-1185">Reference proteome</keyword>
<feature type="compositionally biased region" description="Polar residues" evidence="1">
    <location>
        <begin position="1782"/>
        <end position="1817"/>
    </location>
</feature>
<dbReference type="Proteomes" id="UP001180020">
    <property type="component" value="Unassembled WGS sequence"/>
</dbReference>
<evidence type="ECO:0000313" key="4">
    <source>
        <dbReference type="Proteomes" id="UP001180020"/>
    </source>
</evidence>
<dbReference type="SMART" id="SM01214">
    <property type="entry name" value="Fmp27_GFWDK"/>
    <property type="match status" value="1"/>
</dbReference>
<feature type="compositionally biased region" description="Polar residues" evidence="1">
    <location>
        <begin position="2254"/>
        <end position="2273"/>
    </location>
</feature>
<dbReference type="PANTHER" id="PTHR15678:SF6">
    <property type="entry name" value="BRIDGE-LIKE LIPID TRANSFER PROTEIN FAMILY MEMBER 2"/>
    <property type="match status" value="1"/>
</dbReference>
<reference evidence="3" key="2">
    <citation type="submission" date="2023-06" db="EMBL/GenBank/DDBJ databases">
        <authorList>
            <person name="Ma L."/>
            <person name="Liu K.-W."/>
            <person name="Li Z."/>
            <person name="Hsiao Y.-Y."/>
            <person name="Qi Y."/>
            <person name="Fu T."/>
            <person name="Tang G."/>
            <person name="Zhang D."/>
            <person name="Sun W.-H."/>
            <person name="Liu D.-K."/>
            <person name="Li Y."/>
            <person name="Chen G.-Z."/>
            <person name="Liu X.-D."/>
            <person name="Liao X.-Y."/>
            <person name="Jiang Y.-T."/>
            <person name="Yu X."/>
            <person name="Hao Y."/>
            <person name="Huang J."/>
            <person name="Zhao X.-W."/>
            <person name="Ke S."/>
            <person name="Chen Y.-Y."/>
            <person name="Wu W.-L."/>
            <person name="Hsu J.-L."/>
            <person name="Lin Y.-F."/>
            <person name="Huang M.-D."/>
            <person name="Li C.-Y."/>
            <person name="Huang L."/>
            <person name="Wang Z.-W."/>
            <person name="Zhao X."/>
            <person name="Zhong W.-Y."/>
            <person name="Peng D.-H."/>
            <person name="Ahmad S."/>
            <person name="Lan S."/>
            <person name="Zhang J.-S."/>
            <person name="Tsai W.-C."/>
            <person name="Van De Peer Y."/>
            <person name="Liu Z.-J."/>
        </authorList>
    </citation>
    <scope>NUCLEOTIDE SEQUENCE</scope>
    <source>
        <strain evidence="3">CP</strain>
        <tissue evidence="3">Leaves</tissue>
    </source>
</reference>
<feature type="compositionally biased region" description="Basic residues" evidence="1">
    <location>
        <begin position="2423"/>
        <end position="2432"/>
    </location>
</feature>
<evidence type="ECO:0000256" key="1">
    <source>
        <dbReference type="SAM" id="MobiDB-lite"/>
    </source>
</evidence>
<feature type="compositionally biased region" description="Polar residues" evidence="1">
    <location>
        <begin position="2298"/>
        <end position="2308"/>
    </location>
</feature>
<dbReference type="InterPro" id="IPR045167">
    <property type="entry name" value="Hobbit"/>
</dbReference>
<name>A0AAV9FDS7_ACOCL</name>
<dbReference type="EMBL" id="JAUJYO010000002">
    <property type="protein sequence ID" value="KAK1323877.1"/>
    <property type="molecule type" value="Genomic_DNA"/>
</dbReference>
<dbReference type="InterPro" id="IPR019441">
    <property type="entry name" value="FMP27/BLTP2/Hobbit_GFWDK_RBG"/>
</dbReference>
<organism evidence="3 4">
    <name type="scientific">Acorus calamus</name>
    <name type="common">Sweet flag</name>
    <dbReference type="NCBI Taxonomy" id="4465"/>
    <lineage>
        <taxon>Eukaryota</taxon>
        <taxon>Viridiplantae</taxon>
        <taxon>Streptophyta</taxon>
        <taxon>Embryophyta</taxon>
        <taxon>Tracheophyta</taxon>
        <taxon>Spermatophyta</taxon>
        <taxon>Magnoliopsida</taxon>
        <taxon>Liliopsida</taxon>
        <taxon>Acoraceae</taxon>
        <taxon>Acorus</taxon>
    </lineage>
</organism>
<feature type="compositionally biased region" description="Low complexity" evidence="1">
    <location>
        <begin position="2285"/>
        <end position="2296"/>
    </location>
</feature>
<protein>
    <recommendedName>
        <fullName evidence="2">FMP27/BLTP2/Hobbit GFWDK motif-containing RBG unit domain-containing protein</fullName>
    </recommendedName>
</protein>
<feature type="compositionally biased region" description="Polar residues" evidence="1">
    <location>
        <begin position="1468"/>
        <end position="1484"/>
    </location>
</feature>
<evidence type="ECO:0000313" key="3">
    <source>
        <dbReference type="EMBL" id="KAK1323877.1"/>
    </source>
</evidence>
<proteinExistence type="predicted"/>
<feature type="domain" description="FMP27/BLTP2/Hobbit GFWDK motif-containing RBG unit" evidence="2">
    <location>
        <begin position="1167"/>
        <end position="1334"/>
    </location>
</feature>
<feature type="compositionally biased region" description="Low complexity" evidence="1">
    <location>
        <begin position="1455"/>
        <end position="1467"/>
    </location>
</feature>
<accession>A0AAV9FDS7</accession>
<evidence type="ECO:0000259" key="2">
    <source>
        <dbReference type="SMART" id="SM01214"/>
    </source>
</evidence>
<comment type="caution">
    <text evidence="3">The sequence shown here is derived from an EMBL/GenBank/DDBJ whole genome shotgun (WGS) entry which is preliminary data.</text>
</comment>
<dbReference type="PANTHER" id="PTHR15678">
    <property type="entry name" value="ANTIGEN MLAA-22-RELATED"/>
    <property type="match status" value="1"/>
</dbReference>
<reference evidence="3" key="1">
    <citation type="journal article" date="2023" name="Nat. Commun.">
        <title>Diploid and tetraploid genomes of Acorus and the evolution of monocots.</title>
        <authorList>
            <person name="Ma L."/>
            <person name="Liu K.W."/>
            <person name="Li Z."/>
            <person name="Hsiao Y.Y."/>
            <person name="Qi Y."/>
            <person name="Fu T."/>
            <person name="Tang G.D."/>
            <person name="Zhang D."/>
            <person name="Sun W.H."/>
            <person name="Liu D.K."/>
            <person name="Li Y."/>
            <person name="Chen G.Z."/>
            <person name="Liu X.D."/>
            <person name="Liao X.Y."/>
            <person name="Jiang Y.T."/>
            <person name="Yu X."/>
            <person name="Hao Y."/>
            <person name="Huang J."/>
            <person name="Zhao X.W."/>
            <person name="Ke S."/>
            <person name="Chen Y.Y."/>
            <person name="Wu W.L."/>
            <person name="Hsu J.L."/>
            <person name="Lin Y.F."/>
            <person name="Huang M.D."/>
            <person name="Li C.Y."/>
            <person name="Huang L."/>
            <person name="Wang Z.W."/>
            <person name="Zhao X."/>
            <person name="Zhong W.Y."/>
            <person name="Peng D.H."/>
            <person name="Ahmad S."/>
            <person name="Lan S."/>
            <person name="Zhang J.S."/>
            <person name="Tsai W.C."/>
            <person name="Van de Peer Y."/>
            <person name="Liu Z.J."/>
        </authorList>
    </citation>
    <scope>NUCLEOTIDE SEQUENCE</scope>
    <source>
        <strain evidence="3">CP</strain>
    </source>
</reference>
<dbReference type="Pfam" id="PF10344">
    <property type="entry name" value="Hobbit"/>
    <property type="match status" value="1"/>
</dbReference>
<feature type="region of interest" description="Disordered" evidence="1">
    <location>
        <begin position="1619"/>
        <end position="1638"/>
    </location>
</feature>
<feature type="region of interest" description="Disordered" evidence="1">
    <location>
        <begin position="2254"/>
        <end position="2355"/>
    </location>
</feature>